<dbReference type="InterPro" id="IPR001331">
    <property type="entry name" value="GDS_CDC24_CS"/>
</dbReference>
<dbReference type="AlphaFoldDB" id="A0A914XSD8"/>
<dbReference type="PANTHER" id="PTHR12877:SF15">
    <property type="entry name" value="RHO GUANINE NUCLEOTIDE EXCHANGE FACTOR 17"/>
    <property type="match status" value="1"/>
</dbReference>
<feature type="coiled-coil region" evidence="2">
    <location>
        <begin position="258"/>
        <end position="302"/>
    </location>
</feature>
<evidence type="ECO:0000313" key="4">
    <source>
        <dbReference type="Proteomes" id="UP000887566"/>
    </source>
</evidence>
<dbReference type="InterPro" id="IPR000219">
    <property type="entry name" value="DH_dom"/>
</dbReference>
<protein>
    <submittedName>
        <fullName evidence="5">DH domain-containing protein</fullName>
    </submittedName>
</protein>
<dbReference type="Gene3D" id="1.20.900.10">
    <property type="entry name" value="Dbl homology (DH) domain"/>
    <property type="match status" value="1"/>
</dbReference>
<keyword evidence="1" id="KW-0344">Guanine-nucleotide releasing factor</keyword>
<dbReference type="PANTHER" id="PTHR12877">
    <property type="entry name" value="RHO GUANINE NUCLEOTIDE EXCHANGE FACTOR"/>
    <property type="match status" value="1"/>
</dbReference>
<dbReference type="GO" id="GO:0035556">
    <property type="term" value="P:intracellular signal transduction"/>
    <property type="evidence" value="ECO:0007669"/>
    <property type="project" value="InterPro"/>
</dbReference>
<keyword evidence="2" id="KW-0175">Coiled coil</keyword>
<dbReference type="InterPro" id="IPR039919">
    <property type="entry name" value="ARHGEF10/ARHGEF17"/>
</dbReference>
<dbReference type="PROSITE" id="PS50010">
    <property type="entry name" value="DH_2"/>
    <property type="match status" value="1"/>
</dbReference>
<dbReference type="SUPFAM" id="SSF48065">
    <property type="entry name" value="DBL homology domain (DH-domain)"/>
    <property type="match status" value="1"/>
</dbReference>
<accession>A0A914XSD8</accession>
<dbReference type="GO" id="GO:0005737">
    <property type="term" value="C:cytoplasm"/>
    <property type="evidence" value="ECO:0007669"/>
    <property type="project" value="UniProtKB-ARBA"/>
</dbReference>
<dbReference type="SMART" id="SM00325">
    <property type="entry name" value="RhoGEF"/>
    <property type="match status" value="1"/>
</dbReference>
<evidence type="ECO:0000256" key="1">
    <source>
        <dbReference type="ARBA" id="ARBA00022658"/>
    </source>
</evidence>
<dbReference type="FunFam" id="1.20.900.10:FF:000003">
    <property type="entry name" value="Rho guanine nucleotide exchange factor 10 like"/>
    <property type="match status" value="1"/>
</dbReference>
<organism evidence="4 5">
    <name type="scientific">Plectus sambesii</name>
    <dbReference type="NCBI Taxonomy" id="2011161"/>
    <lineage>
        <taxon>Eukaryota</taxon>
        <taxon>Metazoa</taxon>
        <taxon>Ecdysozoa</taxon>
        <taxon>Nematoda</taxon>
        <taxon>Chromadorea</taxon>
        <taxon>Plectida</taxon>
        <taxon>Plectina</taxon>
        <taxon>Plectoidea</taxon>
        <taxon>Plectidae</taxon>
        <taxon>Plectus</taxon>
    </lineage>
</organism>
<dbReference type="GO" id="GO:0051496">
    <property type="term" value="P:positive regulation of stress fiber assembly"/>
    <property type="evidence" value="ECO:0007669"/>
    <property type="project" value="UniProtKB-ARBA"/>
</dbReference>
<dbReference type="InterPro" id="IPR011993">
    <property type="entry name" value="PH-like_dom_sf"/>
</dbReference>
<name>A0A914XSD8_9BILA</name>
<reference evidence="5" key="1">
    <citation type="submission" date="2022-11" db="UniProtKB">
        <authorList>
            <consortium name="WormBaseParasite"/>
        </authorList>
    </citation>
    <scope>IDENTIFICATION</scope>
</reference>
<dbReference type="GO" id="GO:0030036">
    <property type="term" value="P:actin cytoskeleton organization"/>
    <property type="evidence" value="ECO:0007669"/>
    <property type="project" value="TreeGrafter"/>
</dbReference>
<keyword evidence="4" id="KW-1185">Reference proteome</keyword>
<dbReference type="SUPFAM" id="SSF50729">
    <property type="entry name" value="PH domain-like"/>
    <property type="match status" value="1"/>
</dbReference>
<dbReference type="Gene3D" id="2.30.29.30">
    <property type="entry name" value="Pleckstrin-homology domain (PH domain)/Phosphotyrosine-binding domain (PTB)"/>
    <property type="match status" value="1"/>
</dbReference>
<feature type="domain" description="DH" evidence="3">
    <location>
        <begin position="88"/>
        <end position="275"/>
    </location>
</feature>
<evidence type="ECO:0000313" key="5">
    <source>
        <dbReference type="WBParaSite" id="PSAMB.scaffold96size80756.g1794.t1"/>
    </source>
</evidence>
<dbReference type="PROSITE" id="PS00741">
    <property type="entry name" value="DH_1"/>
    <property type="match status" value="1"/>
</dbReference>
<sequence length="579" mass="65828">MTDRDRKLSAPLPSGLRKDSLAMPVVRETRRLSLSILGAKMGRYKPLLRRRCSQPVSNNVRSFTTMRAHSVTSETTLTLPRLDVFNDTRTHIVKELYDTEANYVANLKHMVQKYMRPLKQPIECTLIEPGLVDDIFFKIPEILGHHELFYAALHSRMDNWDSRQKIGDIILNNFTKQSVIDTYTTFINNWKYAKTAITHARTKPAFAKYYDRCSREHKNKLTLEALLIMPVQRIPRYELLLKELLKHTSVEHPDHNLLIRAQKEIHELAIKINHVEQEATMCEQMQQRLREIEAIVDGLDDLVSVDRTFFCHDLVTVAGRSGKKERCLFLMSDQIIVTSVKRKSSGGLRKAGSFVSSPNTDFLDNNKFKLLMKISLEDVEIGRNTLPLLNRAQNELSSAQEDLKILDKITDLAKLLSVENSSLKGTVSDMQTAMRTCLMEKQDEMANDPVLTSLDLLVTTEEGIETFAIRFHNAEKRAAWEITFNNAKSALRTSLARKPPPDFVKSLVMQKTRAGLHFSCATPTMGRNDSGYQNVWVCNSDGYIGQLCVVNVRPEPELESCNAVANSKIRAICPVPVAK</sequence>
<evidence type="ECO:0000256" key="2">
    <source>
        <dbReference type="SAM" id="Coils"/>
    </source>
</evidence>
<dbReference type="Pfam" id="PF00621">
    <property type="entry name" value="RhoGEF"/>
    <property type="match status" value="1"/>
</dbReference>
<dbReference type="WBParaSite" id="PSAMB.scaffold96size80756.g1794.t1">
    <property type="protein sequence ID" value="PSAMB.scaffold96size80756.g1794.t1"/>
    <property type="gene ID" value="PSAMB.scaffold96size80756.g1794"/>
</dbReference>
<dbReference type="GO" id="GO:0005085">
    <property type="term" value="F:guanyl-nucleotide exchange factor activity"/>
    <property type="evidence" value="ECO:0007669"/>
    <property type="project" value="UniProtKB-KW"/>
</dbReference>
<dbReference type="Proteomes" id="UP000887566">
    <property type="component" value="Unplaced"/>
</dbReference>
<dbReference type="InterPro" id="IPR035899">
    <property type="entry name" value="DBL_dom_sf"/>
</dbReference>
<dbReference type="CDD" id="cd00160">
    <property type="entry name" value="RhoGEF"/>
    <property type="match status" value="1"/>
</dbReference>
<evidence type="ECO:0000259" key="3">
    <source>
        <dbReference type="PROSITE" id="PS50010"/>
    </source>
</evidence>
<proteinExistence type="predicted"/>